<feature type="chain" id="PRO_5002432106" description="Talin central domain-containing protein" evidence="2">
    <location>
        <begin position="17"/>
        <end position="61"/>
    </location>
</feature>
<name>A0A0E9QY63_ANGAN</name>
<feature type="region of interest" description="Disordered" evidence="1">
    <location>
        <begin position="39"/>
        <end position="61"/>
    </location>
</feature>
<evidence type="ECO:0008006" key="4">
    <source>
        <dbReference type="Google" id="ProtNLM"/>
    </source>
</evidence>
<accession>A0A0E9QY63</accession>
<protein>
    <recommendedName>
        <fullName evidence="4">Talin central domain-containing protein</fullName>
    </recommendedName>
</protein>
<evidence type="ECO:0000313" key="3">
    <source>
        <dbReference type="EMBL" id="JAH21205.1"/>
    </source>
</evidence>
<evidence type="ECO:0000256" key="1">
    <source>
        <dbReference type="SAM" id="MobiDB-lite"/>
    </source>
</evidence>
<reference evidence="3" key="2">
    <citation type="journal article" date="2015" name="Fish Shellfish Immunol.">
        <title>Early steps in the European eel (Anguilla anguilla)-Vibrio vulnificus interaction in the gills: Role of the RtxA13 toxin.</title>
        <authorList>
            <person name="Callol A."/>
            <person name="Pajuelo D."/>
            <person name="Ebbesson L."/>
            <person name="Teles M."/>
            <person name="MacKenzie S."/>
            <person name="Amaro C."/>
        </authorList>
    </citation>
    <scope>NUCLEOTIDE SEQUENCE</scope>
</reference>
<proteinExistence type="predicted"/>
<keyword evidence="2" id="KW-0732">Signal</keyword>
<organism evidence="3">
    <name type="scientific">Anguilla anguilla</name>
    <name type="common">European freshwater eel</name>
    <name type="synonym">Muraena anguilla</name>
    <dbReference type="NCBI Taxonomy" id="7936"/>
    <lineage>
        <taxon>Eukaryota</taxon>
        <taxon>Metazoa</taxon>
        <taxon>Chordata</taxon>
        <taxon>Craniata</taxon>
        <taxon>Vertebrata</taxon>
        <taxon>Euteleostomi</taxon>
        <taxon>Actinopterygii</taxon>
        <taxon>Neopterygii</taxon>
        <taxon>Teleostei</taxon>
        <taxon>Anguilliformes</taxon>
        <taxon>Anguillidae</taxon>
        <taxon>Anguilla</taxon>
    </lineage>
</organism>
<reference evidence="3" key="1">
    <citation type="submission" date="2014-11" db="EMBL/GenBank/DDBJ databases">
        <authorList>
            <person name="Amaro Gonzalez C."/>
        </authorList>
    </citation>
    <scope>NUCLEOTIDE SEQUENCE</scope>
</reference>
<evidence type="ECO:0000256" key="2">
    <source>
        <dbReference type="SAM" id="SignalP"/>
    </source>
</evidence>
<feature type="signal peptide" evidence="2">
    <location>
        <begin position="1"/>
        <end position="16"/>
    </location>
</feature>
<sequence length="61" mass="6514">MTNTAMTLMVVSLAKAAVMSFTDTAARALAEACNRIPEQVCGPDSRQRHTHRPGTSGARQV</sequence>
<dbReference type="EMBL" id="GBXM01087372">
    <property type="protein sequence ID" value="JAH21205.1"/>
    <property type="molecule type" value="Transcribed_RNA"/>
</dbReference>
<dbReference type="AlphaFoldDB" id="A0A0E9QY63"/>